<feature type="compositionally biased region" description="Low complexity" evidence="1">
    <location>
        <begin position="55"/>
        <end position="67"/>
    </location>
</feature>
<comment type="caution">
    <text evidence="2">The sequence shown here is derived from an EMBL/GenBank/DDBJ whole genome shotgun (WGS) entry which is preliminary data.</text>
</comment>
<evidence type="ECO:0000256" key="1">
    <source>
        <dbReference type="SAM" id="MobiDB-lite"/>
    </source>
</evidence>
<accession>J9E745</accession>
<name>J9E745_WUCBA</name>
<proteinExistence type="predicted"/>
<protein>
    <submittedName>
        <fullName evidence="2">Uncharacterized protein</fullName>
    </submittedName>
</protein>
<feature type="non-terminal residue" evidence="2">
    <location>
        <position position="67"/>
    </location>
</feature>
<sequence>MHRCCTEALQAGRKLYQQALRKFTKNDAENFDSDERTAFSQSADRIPESVDDESSSAARLSRRSSLL</sequence>
<evidence type="ECO:0000313" key="3">
    <source>
        <dbReference type="Proteomes" id="UP000004810"/>
    </source>
</evidence>
<organism evidence="2 3">
    <name type="scientific">Wuchereria bancrofti</name>
    <dbReference type="NCBI Taxonomy" id="6293"/>
    <lineage>
        <taxon>Eukaryota</taxon>
        <taxon>Metazoa</taxon>
        <taxon>Ecdysozoa</taxon>
        <taxon>Nematoda</taxon>
        <taxon>Chromadorea</taxon>
        <taxon>Rhabditida</taxon>
        <taxon>Spirurina</taxon>
        <taxon>Spiruromorpha</taxon>
        <taxon>Filarioidea</taxon>
        <taxon>Onchocercidae</taxon>
        <taxon>Wuchereria</taxon>
    </lineage>
</organism>
<reference evidence="3" key="1">
    <citation type="submission" date="2012-08" db="EMBL/GenBank/DDBJ databases">
        <title>The Genome Sequence of Wuchereria bancrofti.</title>
        <authorList>
            <person name="Nutman T.B."/>
            <person name="Fink D.L."/>
            <person name="Russ C."/>
            <person name="Young S."/>
            <person name="Zeng Q."/>
            <person name="Koehrsen M."/>
            <person name="Alvarado L."/>
            <person name="Berlin A."/>
            <person name="Chapman S.B."/>
            <person name="Chen Z."/>
            <person name="Freedman E."/>
            <person name="Gellesch M."/>
            <person name="Goldberg J."/>
            <person name="Griggs A."/>
            <person name="Gujja S."/>
            <person name="Heilman E.R."/>
            <person name="Heiman D."/>
            <person name="Hepburn T."/>
            <person name="Howarth C."/>
            <person name="Jen D."/>
            <person name="Larson L."/>
            <person name="Lewis B."/>
            <person name="Mehta T."/>
            <person name="Park D."/>
            <person name="Pearson M."/>
            <person name="Roberts A."/>
            <person name="Saif S."/>
            <person name="Shea T."/>
            <person name="Shenoy N."/>
            <person name="Sisk P."/>
            <person name="Stolte C."/>
            <person name="Sykes S."/>
            <person name="Walk T."/>
            <person name="White J."/>
            <person name="Yandava C."/>
            <person name="Haas B."/>
            <person name="Henn M.R."/>
            <person name="Nusbaum C."/>
            <person name="Birren B."/>
        </authorList>
    </citation>
    <scope>NUCLEOTIDE SEQUENCE [LARGE SCALE GENOMIC DNA]</scope>
    <source>
        <strain evidence="3">NA</strain>
    </source>
</reference>
<evidence type="ECO:0000313" key="2">
    <source>
        <dbReference type="EMBL" id="EJW71169.1"/>
    </source>
</evidence>
<feature type="region of interest" description="Disordered" evidence="1">
    <location>
        <begin position="32"/>
        <end position="67"/>
    </location>
</feature>
<dbReference type="Proteomes" id="UP000004810">
    <property type="component" value="Unassembled WGS sequence"/>
</dbReference>
<dbReference type="EMBL" id="ADBV01019335">
    <property type="protein sequence ID" value="EJW71169.1"/>
    <property type="molecule type" value="Genomic_DNA"/>
</dbReference>
<dbReference type="AlphaFoldDB" id="J9E745"/>
<gene>
    <name evidence="2" type="ORF">WUBG_17924</name>
</gene>